<evidence type="ECO:0000313" key="1">
    <source>
        <dbReference type="EMBL" id="MZQ81156.1"/>
    </source>
</evidence>
<accession>A0A6L8UVG0</accession>
<protein>
    <recommendedName>
        <fullName evidence="3">BIG2 domain-containing protein</fullName>
    </recommendedName>
</protein>
<sequence length="96" mass="9445">MEANVTATNNVGKADTIAFTGLTAGTVVKVYDKVPTDATKKQLGTATVAAGATTATVSITQLGSATGSVFVTATATGQSESDALEVDFDAEAASTA</sequence>
<gene>
    <name evidence="1" type="ORF">GQF01_03345</name>
</gene>
<evidence type="ECO:0000313" key="2">
    <source>
        <dbReference type="Proteomes" id="UP000481087"/>
    </source>
</evidence>
<evidence type="ECO:0008006" key="3">
    <source>
        <dbReference type="Google" id="ProtNLM"/>
    </source>
</evidence>
<dbReference type="Proteomes" id="UP000481087">
    <property type="component" value="Unassembled WGS sequence"/>
</dbReference>
<proteinExistence type="predicted"/>
<dbReference type="RefSeq" id="WP_161405470.1">
    <property type="nucleotide sequence ID" value="NZ_WTUZ01000009.1"/>
</dbReference>
<comment type="caution">
    <text evidence="1">The sequence shown here is derived from an EMBL/GenBank/DDBJ whole genome shotgun (WGS) entry which is preliminary data.</text>
</comment>
<reference evidence="1 2" key="1">
    <citation type="submission" date="2019-12" db="EMBL/GenBank/DDBJ databases">
        <title>Paenibacillus sp. nov. sp. isolated from soil.</title>
        <authorList>
            <person name="Kim J."/>
            <person name="Jeong S.E."/>
            <person name="Jung H.S."/>
            <person name="Jeon C.O."/>
        </authorList>
    </citation>
    <scope>NUCLEOTIDE SEQUENCE [LARGE SCALE GENOMIC DNA]</scope>
    <source>
        <strain evidence="1 2">5J-6</strain>
    </source>
</reference>
<name>A0A6L8UVG0_9BACL</name>
<dbReference type="AlphaFoldDB" id="A0A6L8UVG0"/>
<feature type="non-terminal residue" evidence="1">
    <location>
        <position position="96"/>
    </location>
</feature>
<keyword evidence="2" id="KW-1185">Reference proteome</keyword>
<organism evidence="1 2">
    <name type="scientific">Paenibacillus silvestris</name>
    <dbReference type="NCBI Taxonomy" id="2606219"/>
    <lineage>
        <taxon>Bacteria</taxon>
        <taxon>Bacillati</taxon>
        <taxon>Bacillota</taxon>
        <taxon>Bacilli</taxon>
        <taxon>Bacillales</taxon>
        <taxon>Paenibacillaceae</taxon>
        <taxon>Paenibacillus</taxon>
    </lineage>
</organism>
<dbReference type="EMBL" id="WTUZ01000009">
    <property type="protein sequence ID" value="MZQ81156.1"/>
    <property type="molecule type" value="Genomic_DNA"/>
</dbReference>